<evidence type="ECO:0000313" key="3">
    <source>
        <dbReference type="Proteomes" id="UP001319874"/>
    </source>
</evidence>
<reference evidence="2 3" key="1">
    <citation type="journal article" date="2022" name="Front. Microbiol.">
        <title>Identification and characterization of a novel class of self-sufficient cytochrome P450 hydroxylase involved in cyclohexanecarboxylate degradation in Paraburkholderia terrae strain KU-64.</title>
        <authorList>
            <person name="Yamamoto T."/>
            <person name="Hasegawa Y."/>
            <person name="Iwaki H."/>
        </authorList>
    </citation>
    <scope>NUCLEOTIDE SEQUENCE [LARGE SCALE GENOMIC DNA]</scope>
    <source>
        <strain evidence="2 3">KU-64</strain>
    </source>
</reference>
<accession>A0ABM7U9A7</accession>
<dbReference type="Proteomes" id="UP001319874">
    <property type="component" value="Chromosome 3"/>
</dbReference>
<dbReference type="EMBL" id="AP024957">
    <property type="protein sequence ID" value="BCZ83942.1"/>
    <property type="molecule type" value="Genomic_DNA"/>
</dbReference>
<organism evidence="2 3">
    <name type="scientific">Paraburkholderia terrae</name>
    <dbReference type="NCBI Taxonomy" id="311230"/>
    <lineage>
        <taxon>Bacteria</taxon>
        <taxon>Pseudomonadati</taxon>
        <taxon>Pseudomonadota</taxon>
        <taxon>Betaproteobacteria</taxon>
        <taxon>Burkholderiales</taxon>
        <taxon>Burkholderiaceae</taxon>
        <taxon>Paraburkholderia</taxon>
    </lineage>
</organism>
<evidence type="ECO:0000256" key="1">
    <source>
        <dbReference type="SAM" id="MobiDB-lite"/>
    </source>
</evidence>
<feature type="region of interest" description="Disordered" evidence="1">
    <location>
        <begin position="52"/>
        <end position="72"/>
    </location>
</feature>
<protein>
    <submittedName>
        <fullName evidence="2">Uncharacterized protein</fullName>
    </submittedName>
</protein>
<keyword evidence="3" id="KW-1185">Reference proteome</keyword>
<name>A0ABM7U9A7_9BURK</name>
<gene>
    <name evidence="2" type="ORF">PTKU64_76170</name>
</gene>
<sequence length="72" mass="7932">MQTPRQLIGHACMRSAISMLASRWIQALCLALYMIDPVRQRADAHLVAAYLGEPQPDDPNRTGQAPASPGRF</sequence>
<proteinExistence type="predicted"/>
<evidence type="ECO:0000313" key="2">
    <source>
        <dbReference type="EMBL" id="BCZ83942.1"/>
    </source>
</evidence>